<gene>
    <name evidence="7" type="ORF">SAMN05216548_11857</name>
</gene>
<dbReference type="PANTHER" id="PTHR48097:SF5">
    <property type="entry name" value="LOW SPECIFICITY L-THREONINE ALDOLASE"/>
    <property type="match status" value="1"/>
</dbReference>
<name>A0A1H9P5R6_9HYPH</name>
<dbReference type="PIRSF" id="PIRSF038940">
    <property type="entry name" value="Low_specificity_LTA"/>
    <property type="match status" value="1"/>
</dbReference>
<dbReference type="Pfam" id="PF01212">
    <property type="entry name" value="Beta_elim_lyase"/>
    <property type="match status" value="1"/>
</dbReference>
<comment type="subunit">
    <text evidence="3">Homotetramer.</text>
</comment>
<dbReference type="InterPro" id="IPR026273">
    <property type="entry name" value="Low_specificity_L-TA_bact"/>
</dbReference>
<feature type="domain" description="Aromatic amino acid beta-eliminating lyase/threonine aldolase" evidence="6">
    <location>
        <begin position="3"/>
        <end position="291"/>
    </location>
</feature>
<dbReference type="Gene3D" id="3.40.640.10">
    <property type="entry name" value="Type I PLP-dependent aspartate aminotransferase-like (Major domain)"/>
    <property type="match status" value="1"/>
</dbReference>
<evidence type="ECO:0000313" key="7">
    <source>
        <dbReference type="EMBL" id="SER43169.1"/>
    </source>
</evidence>
<keyword evidence="4 5" id="KW-0663">Pyridoxal phosphate</keyword>
<dbReference type="Gene3D" id="3.90.1150.10">
    <property type="entry name" value="Aspartate Aminotransferase, domain 1"/>
    <property type="match status" value="1"/>
</dbReference>
<evidence type="ECO:0000256" key="1">
    <source>
        <dbReference type="ARBA" id="ARBA00001933"/>
    </source>
</evidence>
<dbReference type="RefSeq" id="WP_092499308.1">
    <property type="nucleotide sequence ID" value="NZ_FOFG01000018.1"/>
</dbReference>
<evidence type="ECO:0000256" key="4">
    <source>
        <dbReference type="ARBA" id="ARBA00022898"/>
    </source>
</evidence>
<proteinExistence type="inferred from homology"/>
<dbReference type="Proteomes" id="UP000199647">
    <property type="component" value="Unassembled WGS sequence"/>
</dbReference>
<comment type="catalytic activity">
    <reaction evidence="5">
        <text>L-allo-threonine = acetaldehyde + glycine</text>
        <dbReference type="Rhea" id="RHEA:26209"/>
        <dbReference type="ChEBI" id="CHEBI:15343"/>
        <dbReference type="ChEBI" id="CHEBI:57305"/>
        <dbReference type="ChEBI" id="CHEBI:58585"/>
        <dbReference type="EC" id="4.1.2.48"/>
    </reaction>
</comment>
<dbReference type="EC" id="4.1.2.48" evidence="5"/>
<accession>A0A1H9P5R6</accession>
<dbReference type="PANTHER" id="PTHR48097">
    <property type="entry name" value="L-THREONINE ALDOLASE-RELATED"/>
    <property type="match status" value="1"/>
</dbReference>
<dbReference type="OrthoDB" id="9774495at2"/>
<comment type="catalytic activity">
    <reaction evidence="5">
        <text>L-threonine = acetaldehyde + glycine</text>
        <dbReference type="Rhea" id="RHEA:19625"/>
        <dbReference type="ChEBI" id="CHEBI:15343"/>
        <dbReference type="ChEBI" id="CHEBI:57305"/>
        <dbReference type="ChEBI" id="CHEBI:57926"/>
        <dbReference type="EC" id="4.1.2.48"/>
    </reaction>
</comment>
<dbReference type="InterPro" id="IPR015422">
    <property type="entry name" value="PyrdxlP-dep_Trfase_small"/>
</dbReference>
<evidence type="ECO:0000256" key="5">
    <source>
        <dbReference type="PIRNR" id="PIRNR038940"/>
    </source>
</evidence>
<comment type="cofactor">
    <cofactor evidence="1 5">
        <name>pyridoxal 5'-phosphate</name>
        <dbReference type="ChEBI" id="CHEBI:597326"/>
    </cofactor>
</comment>
<sequence length="346" mass="36872">MFFASDNWAGAHPAIIDAMAREAGGYAAAYGASEVDRRAEAVFSTLFEREVAVFFVGTGTAANSLALAAMARPGGLIFCHAGSHVVEDECGAVEFQSGNRLFHIAGPDGKISPEALEAAFARFTPEFVHAGRPVGVTITQGTEAGTAYSVDEVRRLAEITHAHGLPLHMDGARFANALMRSNASAAEMTWKAGVDLMSFGGTKNGCIEAEAIVVFEPARFPDLPFLRKRAGHLFSKTRFIAAQFEAYLQDGLWRKLASHANDMADRLRTGFHVSAQARIAWTTDTNEVFAILTKGGAERARAAGAVFYDWHPPAGTALGADEIMIRLVTSFATTAEDVAGFLAALG</sequence>
<dbReference type="InterPro" id="IPR001597">
    <property type="entry name" value="ArAA_b-elim_lyase/Thr_aldolase"/>
</dbReference>
<dbReference type="InterPro" id="IPR015421">
    <property type="entry name" value="PyrdxlP-dep_Trfase_major"/>
</dbReference>
<dbReference type="SUPFAM" id="SSF53383">
    <property type="entry name" value="PLP-dependent transferases"/>
    <property type="match status" value="1"/>
</dbReference>
<dbReference type="GO" id="GO:0006567">
    <property type="term" value="P:L-threonine catabolic process"/>
    <property type="evidence" value="ECO:0007669"/>
    <property type="project" value="UniProtKB-UniRule"/>
</dbReference>
<comment type="similarity">
    <text evidence="2 5">Belongs to the threonine aldolase family.</text>
</comment>
<keyword evidence="5" id="KW-0456">Lyase</keyword>
<reference evidence="7 8" key="1">
    <citation type="submission" date="2016-10" db="EMBL/GenBank/DDBJ databases">
        <authorList>
            <person name="de Groot N.N."/>
        </authorList>
    </citation>
    <scope>NUCLEOTIDE SEQUENCE [LARGE SCALE GENOMIC DNA]</scope>
    <source>
        <strain evidence="7 8">A52C2</strain>
    </source>
</reference>
<dbReference type="EMBL" id="FOFG01000018">
    <property type="protein sequence ID" value="SER43169.1"/>
    <property type="molecule type" value="Genomic_DNA"/>
</dbReference>
<protein>
    <recommendedName>
        <fullName evidence="5">L-threonine aldolase</fullName>
        <ecNumber evidence="5">4.1.2.48</ecNumber>
    </recommendedName>
</protein>
<evidence type="ECO:0000256" key="3">
    <source>
        <dbReference type="ARBA" id="ARBA00011881"/>
    </source>
</evidence>
<evidence type="ECO:0000256" key="2">
    <source>
        <dbReference type="ARBA" id="ARBA00006966"/>
    </source>
</evidence>
<organism evidence="7 8">
    <name type="scientific">Faunimonas pinastri</name>
    <dbReference type="NCBI Taxonomy" id="1855383"/>
    <lineage>
        <taxon>Bacteria</taxon>
        <taxon>Pseudomonadati</taxon>
        <taxon>Pseudomonadota</taxon>
        <taxon>Alphaproteobacteria</taxon>
        <taxon>Hyphomicrobiales</taxon>
        <taxon>Afifellaceae</taxon>
        <taxon>Faunimonas</taxon>
    </lineage>
</organism>
<dbReference type="GO" id="GO:0008732">
    <property type="term" value="F:L-allo-threonine aldolase activity"/>
    <property type="evidence" value="ECO:0007669"/>
    <property type="project" value="RHEA"/>
</dbReference>
<keyword evidence="8" id="KW-1185">Reference proteome</keyword>
<dbReference type="AlphaFoldDB" id="A0A1H9P5R6"/>
<comment type="function">
    <text evidence="5">Catalyzes the cleavage of L-allo-threonine and L-threonine to glycine and acetaldehyde.</text>
</comment>
<evidence type="ECO:0000259" key="6">
    <source>
        <dbReference type="Pfam" id="PF01212"/>
    </source>
</evidence>
<dbReference type="STRING" id="1855383.SAMN05216548_11857"/>
<evidence type="ECO:0000313" key="8">
    <source>
        <dbReference type="Proteomes" id="UP000199647"/>
    </source>
</evidence>
<dbReference type="InterPro" id="IPR015424">
    <property type="entry name" value="PyrdxlP-dep_Trfase"/>
</dbReference>